<evidence type="ECO:0000313" key="5">
    <source>
        <dbReference type="EMBL" id="KAI5081532.1"/>
    </source>
</evidence>
<dbReference type="GO" id="GO:0016832">
    <property type="term" value="F:aldehyde-lyase activity"/>
    <property type="evidence" value="ECO:0007669"/>
    <property type="project" value="TreeGrafter"/>
</dbReference>
<dbReference type="GO" id="GO:0005737">
    <property type="term" value="C:cytoplasm"/>
    <property type="evidence" value="ECO:0007669"/>
    <property type="project" value="TreeGrafter"/>
</dbReference>
<dbReference type="Gene3D" id="3.20.20.60">
    <property type="entry name" value="Phosphoenolpyruvate-binding domains"/>
    <property type="match status" value="1"/>
</dbReference>
<dbReference type="Pfam" id="PF03328">
    <property type="entry name" value="HpcH_HpaI"/>
    <property type="match status" value="1"/>
</dbReference>
<keyword evidence="6" id="KW-1185">Reference proteome</keyword>
<keyword evidence="3" id="KW-0456">Lyase</keyword>
<evidence type="ECO:0000313" key="6">
    <source>
        <dbReference type="Proteomes" id="UP000886520"/>
    </source>
</evidence>
<evidence type="ECO:0000256" key="1">
    <source>
        <dbReference type="ARBA" id="ARBA00005568"/>
    </source>
</evidence>
<keyword evidence="2" id="KW-0479">Metal-binding</keyword>
<dbReference type="Proteomes" id="UP000886520">
    <property type="component" value="Chromosome 4"/>
</dbReference>
<dbReference type="PANTHER" id="PTHR30502:SF0">
    <property type="entry name" value="PHOSPHOENOLPYRUVATE CARBOXYLASE FAMILY PROTEIN"/>
    <property type="match status" value="1"/>
</dbReference>
<dbReference type="GO" id="GO:0046872">
    <property type="term" value="F:metal ion binding"/>
    <property type="evidence" value="ECO:0007669"/>
    <property type="project" value="UniProtKB-KW"/>
</dbReference>
<evidence type="ECO:0000256" key="2">
    <source>
        <dbReference type="ARBA" id="ARBA00022723"/>
    </source>
</evidence>
<reference evidence="5" key="1">
    <citation type="submission" date="2021-01" db="EMBL/GenBank/DDBJ databases">
        <title>Adiantum capillus-veneris genome.</title>
        <authorList>
            <person name="Fang Y."/>
            <person name="Liao Q."/>
        </authorList>
    </citation>
    <scope>NUCLEOTIDE SEQUENCE</scope>
    <source>
        <strain evidence="5">H3</strain>
        <tissue evidence="5">Leaf</tissue>
    </source>
</reference>
<dbReference type="AlphaFoldDB" id="A0A9D4ZPU9"/>
<dbReference type="OrthoDB" id="1621678at2759"/>
<feature type="domain" description="HpcH/HpaI aldolase/citrate lyase" evidence="4">
    <location>
        <begin position="23"/>
        <end position="251"/>
    </location>
</feature>
<dbReference type="InterPro" id="IPR040442">
    <property type="entry name" value="Pyrv_kinase-like_dom_sf"/>
</dbReference>
<gene>
    <name evidence="5" type="ORF">GOP47_0004715</name>
</gene>
<dbReference type="SUPFAM" id="SSF51621">
    <property type="entry name" value="Phosphoenolpyruvate/pyruvate domain"/>
    <property type="match status" value="1"/>
</dbReference>
<dbReference type="InterPro" id="IPR015813">
    <property type="entry name" value="Pyrv/PenolPyrv_kinase-like_dom"/>
</dbReference>
<comment type="similarity">
    <text evidence="1">Belongs to the HpcH/HpaI aldolase family.</text>
</comment>
<dbReference type="EMBL" id="JABFUD020000004">
    <property type="protein sequence ID" value="KAI5081532.1"/>
    <property type="molecule type" value="Genomic_DNA"/>
</dbReference>
<dbReference type="InterPro" id="IPR050251">
    <property type="entry name" value="HpcH-HpaI_aldolase"/>
</dbReference>
<proteinExistence type="inferred from homology"/>
<dbReference type="InterPro" id="IPR005000">
    <property type="entry name" value="Aldolase/citrate-lyase_domain"/>
</dbReference>
<name>A0A9D4ZPU9_ADICA</name>
<organism evidence="5 6">
    <name type="scientific">Adiantum capillus-veneris</name>
    <name type="common">Maidenhair fern</name>
    <dbReference type="NCBI Taxonomy" id="13818"/>
    <lineage>
        <taxon>Eukaryota</taxon>
        <taxon>Viridiplantae</taxon>
        <taxon>Streptophyta</taxon>
        <taxon>Embryophyta</taxon>
        <taxon>Tracheophyta</taxon>
        <taxon>Polypodiopsida</taxon>
        <taxon>Polypodiidae</taxon>
        <taxon>Polypodiales</taxon>
        <taxon>Pteridineae</taxon>
        <taxon>Pteridaceae</taxon>
        <taxon>Vittarioideae</taxon>
        <taxon>Adiantum</taxon>
    </lineage>
</organism>
<sequence length="264" mass="28020">MRESSGSSLKGRLVSGGPPLDGAFLCSFSPALAEILGHCGFDYVVVDMEHGPGDTHAALPCLQALRAAGVFSVIRIPVNDPTWAKKALDLGPDGIMIPMVESAEEAAMAISACNHPPKGIHGAARGIIGASRYGLDLDYSKRVQDNLLVMLQIESRKGVENVTSIIDVDGVDCLMMGPRDLSATMGYLENPSGDSEVNKLLHHAETTILNSKMNVVYLAGIARANDSPTSMFDRGYHMVAGAVDISLFRNAALTNVQKFKPALA</sequence>
<evidence type="ECO:0000256" key="3">
    <source>
        <dbReference type="ARBA" id="ARBA00023239"/>
    </source>
</evidence>
<dbReference type="PANTHER" id="PTHR30502">
    <property type="entry name" value="2-KETO-3-DEOXY-L-RHAMNONATE ALDOLASE"/>
    <property type="match status" value="1"/>
</dbReference>
<comment type="caution">
    <text evidence="5">The sequence shown here is derived from an EMBL/GenBank/DDBJ whole genome shotgun (WGS) entry which is preliminary data.</text>
</comment>
<protein>
    <recommendedName>
        <fullName evidence="4">HpcH/HpaI aldolase/citrate lyase domain-containing protein</fullName>
    </recommendedName>
</protein>
<accession>A0A9D4ZPU9</accession>
<evidence type="ECO:0000259" key="4">
    <source>
        <dbReference type="Pfam" id="PF03328"/>
    </source>
</evidence>